<protein>
    <submittedName>
        <fullName evidence="1">Usg family protein</fullName>
    </submittedName>
</protein>
<organism evidence="1 2">
    <name type="scientific">Ferruginivarius sediminum</name>
    <dbReference type="NCBI Taxonomy" id="2661937"/>
    <lineage>
        <taxon>Bacteria</taxon>
        <taxon>Pseudomonadati</taxon>
        <taxon>Pseudomonadota</taxon>
        <taxon>Alphaproteobacteria</taxon>
        <taxon>Rhodospirillales</taxon>
        <taxon>Rhodospirillaceae</taxon>
        <taxon>Ferruginivarius</taxon>
    </lineage>
</organism>
<dbReference type="Pfam" id="PF06233">
    <property type="entry name" value="Usg"/>
    <property type="match status" value="1"/>
</dbReference>
<keyword evidence="2" id="KW-1185">Reference proteome</keyword>
<gene>
    <name evidence="1" type="ORF">DRB17_10295</name>
</gene>
<comment type="caution">
    <text evidence="1">The sequence shown here is derived from an EMBL/GenBank/DDBJ whole genome shotgun (WGS) entry which is preliminary data.</text>
</comment>
<evidence type="ECO:0000313" key="2">
    <source>
        <dbReference type="Proteomes" id="UP000253941"/>
    </source>
</evidence>
<dbReference type="InterPro" id="IPR009354">
    <property type="entry name" value="Usg"/>
</dbReference>
<dbReference type="AlphaFoldDB" id="A0A369TBI3"/>
<reference evidence="1 2" key="1">
    <citation type="submission" date="2018-07" db="EMBL/GenBank/DDBJ databases">
        <title>Venubactetium sediminum gen. nov., sp. nov., isolated from a marine solar saltern.</title>
        <authorList>
            <person name="Wang S."/>
        </authorList>
    </citation>
    <scope>NUCLEOTIDE SEQUENCE [LARGE SCALE GENOMIC DNA]</scope>
    <source>
        <strain evidence="1 2">WD2A32</strain>
    </source>
</reference>
<name>A0A369TBI3_9PROT</name>
<dbReference type="Proteomes" id="UP000253941">
    <property type="component" value="Unassembled WGS sequence"/>
</dbReference>
<evidence type="ECO:0000313" key="1">
    <source>
        <dbReference type="EMBL" id="RDD61874.1"/>
    </source>
</evidence>
<sequence length="87" mass="10318">MADFEKQLRDYRLTTAEILYHMPDHPALLQTYVWQDYDMAPRFPVLQQFLDFWESSLDGRLHSVKVASTEIITPSDMRFTEALKTLH</sequence>
<proteinExistence type="predicted"/>
<accession>A0A369TBI3</accession>
<dbReference type="EMBL" id="QPMH01000008">
    <property type="protein sequence ID" value="RDD61874.1"/>
    <property type="molecule type" value="Genomic_DNA"/>
</dbReference>
<dbReference type="RefSeq" id="WP_114582118.1">
    <property type="nucleotide sequence ID" value="NZ_QPMH01000008.1"/>
</dbReference>